<protein>
    <recommendedName>
        <fullName evidence="4">DUF3054 family protein</fullName>
    </recommendedName>
</protein>
<dbReference type="AlphaFoldDB" id="A0A2A9DS56"/>
<evidence type="ECO:0000313" key="2">
    <source>
        <dbReference type="EMBL" id="PFG29414.1"/>
    </source>
</evidence>
<dbReference type="InterPro" id="IPR021414">
    <property type="entry name" value="DUF3054"/>
</dbReference>
<keyword evidence="1" id="KW-0812">Transmembrane</keyword>
<evidence type="ECO:0000256" key="1">
    <source>
        <dbReference type="SAM" id="Phobius"/>
    </source>
</evidence>
<feature type="transmembrane region" description="Helical" evidence="1">
    <location>
        <begin position="86"/>
        <end position="112"/>
    </location>
</feature>
<proteinExistence type="predicted"/>
<feature type="transmembrane region" description="Helical" evidence="1">
    <location>
        <begin position="35"/>
        <end position="54"/>
    </location>
</feature>
<dbReference type="EMBL" id="PDJE01000001">
    <property type="protein sequence ID" value="PFG29414.1"/>
    <property type="molecule type" value="Genomic_DNA"/>
</dbReference>
<gene>
    <name evidence="2" type="ORF">ATJ78_0319</name>
</gene>
<name>A0A2A9DS56_9MICO</name>
<accession>A0A2A9DS56</accession>
<comment type="caution">
    <text evidence="2">The sequence shown here is derived from an EMBL/GenBank/DDBJ whole genome shotgun (WGS) entry which is preliminary data.</text>
</comment>
<reference evidence="2 3" key="1">
    <citation type="submission" date="2017-10" db="EMBL/GenBank/DDBJ databases">
        <title>Sequencing the genomes of 1000 actinobacteria strains.</title>
        <authorList>
            <person name="Klenk H.-P."/>
        </authorList>
    </citation>
    <scope>NUCLEOTIDE SEQUENCE [LARGE SCALE GENOMIC DNA]</scope>
    <source>
        <strain evidence="2 3">DSM 21798</strain>
    </source>
</reference>
<sequence length="125" mass="13435">MIVVALILDVVLTLGFAISGRSSHAEVLDPVGIWGTWWPFLAALAIGWVVTLAWRRPLDVVRTGIPVWIITVAGGMLLRAASGQGIAVPFIIVATLVLGLALVGWRLIALLVRTLHARNARKAKE</sequence>
<keyword evidence="1" id="KW-1133">Transmembrane helix</keyword>
<evidence type="ECO:0000313" key="3">
    <source>
        <dbReference type="Proteomes" id="UP000221369"/>
    </source>
</evidence>
<dbReference type="RefSeq" id="WP_098406001.1">
    <property type="nucleotide sequence ID" value="NZ_PDJE01000001.1"/>
</dbReference>
<keyword evidence="1" id="KW-0472">Membrane</keyword>
<evidence type="ECO:0008006" key="4">
    <source>
        <dbReference type="Google" id="ProtNLM"/>
    </source>
</evidence>
<dbReference type="Proteomes" id="UP000221369">
    <property type="component" value="Unassembled WGS sequence"/>
</dbReference>
<dbReference type="Pfam" id="PF11255">
    <property type="entry name" value="DUF3054"/>
    <property type="match status" value="1"/>
</dbReference>
<keyword evidence="3" id="KW-1185">Reference proteome</keyword>
<organism evidence="2 3">
    <name type="scientific">Paramicrobacterium agarici</name>
    <dbReference type="NCBI Taxonomy" id="630514"/>
    <lineage>
        <taxon>Bacteria</taxon>
        <taxon>Bacillati</taxon>
        <taxon>Actinomycetota</taxon>
        <taxon>Actinomycetes</taxon>
        <taxon>Micrococcales</taxon>
        <taxon>Microbacteriaceae</taxon>
        <taxon>Paramicrobacterium</taxon>
    </lineage>
</organism>
<feature type="transmembrane region" description="Helical" evidence="1">
    <location>
        <begin position="61"/>
        <end position="80"/>
    </location>
</feature>